<proteinExistence type="predicted"/>
<organism evidence="2 3">
    <name type="scientific">Megalodesulfovibrio gigas (strain ATCC 19364 / DSM 1382 / NCIMB 9332 / VKM B-1759)</name>
    <name type="common">Desulfovibrio gigas</name>
    <dbReference type="NCBI Taxonomy" id="1121448"/>
    <lineage>
        <taxon>Bacteria</taxon>
        <taxon>Pseudomonadati</taxon>
        <taxon>Thermodesulfobacteriota</taxon>
        <taxon>Desulfovibrionia</taxon>
        <taxon>Desulfovibrionales</taxon>
        <taxon>Desulfovibrionaceae</taxon>
        <taxon>Megalodesulfovibrio</taxon>
    </lineage>
</organism>
<dbReference type="EMBL" id="CP006585">
    <property type="protein sequence ID" value="AGW14010.1"/>
    <property type="molecule type" value="Genomic_DNA"/>
</dbReference>
<dbReference type="SUPFAM" id="SSF52091">
    <property type="entry name" value="SpoIIaa-like"/>
    <property type="match status" value="1"/>
</dbReference>
<feature type="domain" description="STAS" evidence="1">
    <location>
        <begin position="100"/>
        <end position="180"/>
    </location>
</feature>
<accession>T2GBP2</accession>
<gene>
    <name evidence="2" type="ORF">DGI_2255</name>
</gene>
<dbReference type="STRING" id="1121448.DGI_2255"/>
<name>T2GBP2_MEGG1</name>
<sequence length="186" mass="20686">MTQVYAMVMHHHHRTTSIFIPTPFIMPYCPPPADVVLLALARRLAQATDDRAVPGDWTWLDGSRIRAQLHANKAAAALPWNLAYFDLKEGNLLLAWLDADTLVLQLSGEMRGLAALNFGDALLEGLELGCSRFVLDFAQVAYLGQDALHLVAMLWRELGQEGRQQQLLLQHAAGFPELRRAAPSCF</sequence>
<protein>
    <recommendedName>
        <fullName evidence="1">STAS domain-containing protein</fullName>
    </recommendedName>
</protein>
<dbReference type="PATRIC" id="fig|1121448.10.peg.2208"/>
<dbReference type="InterPro" id="IPR002645">
    <property type="entry name" value="STAS_dom"/>
</dbReference>
<reference evidence="3" key="2">
    <citation type="submission" date="2013-07" db="EMBL/GenBank/DDBJ databases">
        <authorList>
            <person name="Morais-Silva F.O."/>
            <person name="Rezende A.M."/>
            <person name="Pimentel C."/>
            <person name="Resende D.M."/>
            <person name="Santos C.I."/>
            <person name="Clemente C."/>
            <person name="de Oliveira L.M."/>
            <person name="da Silva S.M."/>
            <person name="Costa D.A."/>
            <person name="Varela-Raposo A."/>
            <person name="Horacio E.C.A."/>
            <person name="Matos M."/>
            <person name="Flores O."/>
            <person name="Ruiz J.C."/>
            <person name="Rodrigues-Pousada C."/>
        </authorList>
    </citation>
    <scope>NUCLEOTIDE SEQUENCE [LARGE SCALE GENOMIC DNA]</scope>
    <source>
        <strain evidence="3">ATCC 19364 / DSM 1382 / NCIMB 9332 / VKM B-1759</strain>
    </source>
</reference>
<dbReference type="InterPro" id="IPR036513">
    <property type="entry name" value="STAS_dom_sf"/>
</dbReference>
<dbReference type="PROSITE" id="PS50801">
    <property type="entry name" value="STAS"/>
    <property type="match status" value="1"/>
</dbReference>
<dbReference type="Gene3D" id="3.30.750.24">
    <property type="entry name" value="STAS domain"/>
    <property type="match status" value="1"/>
</dbReference>
<dbReference type="Proteomes" id="UP000016587">
    <property type="component" value="Chromosome"/>
</dbReference>
<evidence type="ECO:0000313" key="3">
    <source>
        <dbReference type="Proteomes" id="UP000016587"/>
    </source>
</evidence>
<dbReference type="KEGG" id="dgg:DGI_2255"/>
<reference evidence="2 3" key="1">
    <citation type="journal article" date="2013" name="J. Bacteriol.">
        <title>Roles of HynAB and Ech, the only two hydrogenases found in the model sulfate reducer Desulfovibrio gigas.</title>
        <authorList>
            <person name="Morais-Silva F.O."/>
            <person name="Santos C.I."/>
            <person name="Rodrigues R."/>
            <person name="Pereira I.A."/>
            <person name="Rodrigues-Pousada C."/>
        </authorList>
    </citation>
    <scope>NUCLEOTIDE SEQUENCE [LARGE SCALE GENOMIC DNA]</scope>
    <source>
        <strain evidence="3">ATCC 19364 / DSM 1382 / NCIMB 9332 / VKM B-1759</strain>
    </source>
</reference>
<keyword evidence="3" id="KW-1185">Reference proteome</keyword>
<dbReference type="AlphaFoldDB" id="T2GBP2"/>
<evidence type="ECO:0000313" key="2">
    <source>
        <dbReference type="EMBL" id="AGW14010.1"/>
    </source>
</evidence>
<dbReference type="HOGENOM" id="CLU_1452264_0_0_7"/>
<evidence type="ECO:0000259" key="1">
    <source>
        <dbReference type="PROSITE" id="PS50801"/>
    </source>
</evidence>